<sequence>MSTKITTLQLALALLDGKTPAALSESYDFFNGAVTPQYFVSALRGDFSELQKAYPDLTLQNAATLEIPADFRLLVGVALLNGFVRMNFVGPFNLPKDEESEKEIQYLTIDAEQVNAHIQNSLWLHTAAKVFGMLKDKQVPLISWFIGRQATIHQRVLLNPGESLYTRIGLSYRETLKNLEEMKEDLGKVFYERISYKANMELAVGLWASEQYKNVTEELKIICDRYKVFVEMSGAMGSRTKYQEKQTAQLLLKVDRLPHPLSEIKRQKCEQLLKETELDSDSDMLSYASYSGDTAYTPLATYDEAYVLLMCMNKYRKQSRGDLILEEVITYCNRLLRDRIDFSTFLMTVLLKSRYEATVTHFLWRSVNQADEIVKMLESGDDKFLAEERLESIYMTLFPHIFALRKEVGMRMLLMGDPSAAINYFSSLDMKNEIVAAYLSLNEREKAKNLANEMMEKGDRNSELLTLMFELTHDTKYLEECWVNSNKTYLNAQRVLGQYYYNNKDWEKAKEHFELSLKINPLYQRIWYALGITYMQLNNLKEAKNAFLKSVSLDNDDGQSWANLAYVYVTSNNKKEAQIALKEAVRNIRDNYNLWNNLITISIDIQDYRQAISAVVALYDINRSEVSPRVLSMMCDVVLQDIPMHNGETGRAMLGFMKPILKRILNDFKTTDKLYLVAKEGLSLFEQI</sequence>
<dbReference type="GeneID" id="14889085"/>
<keyword evidence="2 3" id="KW-0802">TPR repeat</keyword>
<keyword evidence="6" id="KW-1185">Reference proteome</keyword>
<dbReference type="PANTHER" id="PTHR16193:SF0">
    <property type="entry name" value="TETRATRICOPEPTIDE REPEAT PROTEIN 27"/>
    <property type="match status" value="1"/>
</dbReference>
<accession>A0A0A1U6L3</accession>
<dbReference type="Proteomes" id="UP000014680">
    <property type="component" value="Unassembled WGS sequence"/>
</dbReference>
<dbReference type="RefSeq" id="XP_004256808.1">
    <property type="nucleotide sequence ID" value="XM_004256760.1"/>
</dbReference>
<keyword evidence="4" id="KW-0732">Signal</keyword>
<dbReference type="InterPro" id="IPR019734">
    <property type="entry name" value="TPR_rpt"/>
</dbReference>
<feature type="chain" id="PRO_5001980249" evidence="4">
    <location>
        <begin position="25"/>
        <end position="688"/>
    </location>
</feature>
<protein>
    <submittedName>
        <fullName evidence="5">Tetratricopeptide repeat protein, putative</fullName>
    </submittedName>
</protein>
<evidence type="ECO:0000256" key="2">
    <source>
        <dbReference type="ARBA" id="ARBA00022803"/>
    </source>
</evidence>
<dbReference type="PANTHER" id="PTHR16193">
    <property type="entry name" value="TETRATRICOPEPTIDE REPEAT PROTEIN 27"/>
    <property type="match status" value="1"/>
</dbReference>
<evidence type="ECO:0000256" key="3">
    <source>
        <dbReference type="PROSITE-ProRule" id="PRU00339"/>
    </source>
</evidence>
<dbReference type="OMA" id="KESTQCY"/>
<feature type="repeat" description="TPR" evidence="3">
    <location>
        <begin position="490"/>
        <end position="523"/>
    </location>
</feature>
<dbReference type="VEuPathDB" id="AmoebaDB:EIN_403710"/>
<organism evidence="5 6">
    <name type="scientific">Entamoeba invadens IP1</name>
    <dbReference type="NCBI Taxonomy" id="370355"/>
    <lineage>
        <taxon>Eukaryota</taxon>
        <taxon>Amoebozoa</taxon>
        <taxon>Evosea</taxon>
        <taxon>Archamoebae</taxon>
        <taxon>Mastigamoebida</taxon>
        <taxon>Entamoebidae</taxon>
        <taxon>Entamoeba</taxon>
    </lineage>
</organism>
<dbReference type="OrthoDB" id="1936594at2759"/>
<dbReference type="SMART" id="SM00028">
    <property type="entry name" value="TPR"/>
    <property type="match status" value="3"/>
</dbReference>
<reference evidence="5 6" key="1">
    <citation type="submission" date="2012-10" db="EMBL/GenBank/DDBJ databases">
        <authorList>
            <person name="Zafar N."/>
            <person name="Inman J."/>
            <person name="Hall N."/>
            <person name="Lorenzi H."/>
            <person name="Caler E."/>
        </authorList>
    </citation>
    <scope>NUCLEOTIDE SEQUENCE [LARGE SCALE GENOMIC DNA]</scope>
    <source>
        <strain evidence="5 6">IP1</strain>
    </source>
</reference>
<feature type="signal peptide" evidence="4">
    <location>
        <begin position="1"/>
        <end position="24"/>
    </location>
</feature>
<dbReference type="InterPro" id="IPR011990">
    <property type="entry name" value="TPR-like_helical_dom_sf"/>
</dbReference>
<dbReference type="Gene3D" id="1.25.40.10">
    <property type="entry name" value="Tetratricopeptide repeat domain"/>
    <property type="match status" value="1"/>
</dbReference>
<evidence type="ECO:0000313" key="6">
    <source>
        <dbReference type="Proteomes" id="UP000014680"/>
    </source>
</evidence>
<feature type="repeat" description="TPR" evidence="3">
    <location>
        <begin position="524"/>
        <end position="557"/>
    </location>
</feature>
<keyword evidence="1" id="KW-0677">Repeat</keyword>
<dbReference type="Pfam" id="PF13181">
    <property type="entry name" value="TPR_8"/>
    <property type="match status" value="2"/>
</dbReference>
<dbReference type="Pfam" id="PF07719">
    <property type="entry name" value="TPR_2"/>
    <property type="match status" value="1"/>
</dbReference>
<dbReference type="PROSITE" id="PS50005">
    <property type="entry name" value="TPR"/>
    <property type="match status" value="2"/>
</dbReference>
<name>A0A0A1U6L3_ENTIV</name>
<dbReference type="KEGG" id="eiv:EIN_403710"/>
<evidence type="ECO:0000256" key="4">
    <source>
        <dbReference type="SAM" id="SignalP"/>
    </source>
</evidence>
<dbReference type="InterPro" id="IPR013105">
    <property type="entry name" value="TPR_2"/>
</dbReference>
<evidence type="ECO:0000256" key="1">
    <source>
        <dbReference type="ARBA" id="ARBA00022737"/>
    </source>
</evidence>
<dbReference type="AlphaFoldDB" id="A0A0A1U6L3"/>
<evidence type="ECO:0000313" key="5">
    <source>
        <dbReference type="EMBL" id="ELP90037.1"/>
    </source>
</evidence>
<dbReference type="EMBL" id="KB206537">
    <property type="protein sequence ID" value="ELP90037.1"/>
    <property type="molecule type" value="Genomic_DNA"/>
</dbReference>
<gene>
    <name evidence="5" type="ORF">EIN_403710</name>
</gene>
<dbReference type="InterPro" id="IPR044244">
    <property type="entry name" value="TTC27/Emw1"/>
</dbReference>
<proteinExistence type="predicted"/>
<dbReference type="SUPFAM" id="SSF48452">
    <property type="entry name" value="TPR-like"/>
    <property type="match status" value="1"/>
</dbReference>